<evidence type="ECO:0000256" key="5">
    <source>
        <dbReference type="ARBA" id="ARBA00023242"/>
    </source>
</evidence>
<dbReference type="EMBL" id="JAMYWD010001907">
    <property type="protein sequence ID" value="KAJ4940060.1"/>
    <property type="molecule type" value="Genomic_DNA"/>
</dbReference>
<dbReference type="OrthoDB" id="1299653at2759"/>
<reference evidence="8" key="1">
    <citation type="journal article" date="2023" name="Plant J.">
        <title>The genome of the king protea, Protea cynaroides.</title>
        <authorList>
            <person name="Chang J."/>
            <person name="Duong T.A."/>
            <person name="Schoeman C."/>
            <person name="Ma X."/>
            <person name="Roodt D."/>
            <person name="Barker N."/>
            <person name="Li Z."/>
            <person name="Van de Peer Y."/>
            <person name="Mizrachi E."/>
        </authorList>
    </citation>
    <scope>NUCLEOTIDE SEQUENCE</scope>
    <source>
        <tissue evidence="8">Young leaves</tissue>
    </source>
</reference>
<organism evidence="8 9">
    <name type="scientific">Protea cynaroides</name>
    <dbReference type="NCBI Taxonomy" id="273540"/>
    <lineage>
        <taxon>Eukaryota</taxon>
        <taxon>Viridiplantae</taxon>
        <taxon>Streptophyta</taxon>
        <taxon>Embryophyta</taxon>
        <taxon>Tracheophyta</taxon>
        <taxon>Spermatophyta</taxon>
        <taxon>Magnoliopsida</taxon>
        <taxon>Proteales</taxon>
        <taxon>Proteaceae</taxon>
        <taxon>Protea</taxon>
    </lineage>
</organism>
<dbReference type="PANTHER" id="PTHR47693:SF1">
    <property type="entry name" value="BZIP TRANSCRIPTION FACTOR RISBZ3"/>
    <property type="match status" value="1"/>
</dbReference>
<dbReference type="GO" id="GO:0003677">
    <property type="term" value="F:DNA binding"/>
    <property type="evidence" value="ECO:0007669"/>
    <property type="project" value="UniProtKB-KW"/>
</dbReference>
<feature type="domain" description="BZIP" evidence="7">
    <location>
        <begin position="90"/>
        <end position="145"/>
    </location>
</feature>
<proteinExistence type="predicted"/>
<keyword evidence="2" id="KW-0805">Transcription regulation</keyword>
<dbReference type="Pfam" id="PF12498">
    <property type="entry name" value="bZIP_C"/>
    <property type="match status" value="1"/>
</dbReference>
<dbReference type="SMART" id="SM00338">
    <property type="entry name" value="BRLZ"/>
    <property type="match status" value="1"/>
</dbReference>
<evidence type="ECO:0000256" key="3">
    <source>
        <dbReference type="ARBA" id="ARBA00023125"/>
    </source>
</evidence>
<dbReference type="InterPro" id="IPR045314">
    <property type="entry name" value="bZIP_plant_GBF1"/>
</dbReference>
<evidence type="ECO:0000259" key="7">
    <source>
        <dbReference type="PROSITE" id="PS50217"/>
    </source>
</evidence>
<keyword evidence="4" id="KW-0804">Transcription</keyword>
<keyword evidence="5" id="KW-0539">Nucleus</keyword>
<feature type="compositionally biased region" description="Low complexity" evidence="6">
    <location>
        <begin position="28"/>
        <end position="40"/>
    </location>
</feature>
<dbReference type="InterPro" id="IPR046347">
    <property type="entry name" value="bZIP_sf"/>
</dbReference>
<dbReference type="AlphaFoldDB" id="A0A9Q0GKK8"/>
<dbReference type="Proteomes" id="UP001141806">
    <property type="component" value="Unassembled WGS sequence"/>
</dbReference>
<comment type="subcellular location">
    <subcellularLocation>
        <location evidence="1">Nucleus</location>
    </subcellularLocation>
</comment>
<dbReference type="InterPro" id="IPR020983">
    <property type="entry name" value="Basic_leucine-zipper_C"/>
</dbReference>
<sequence>MHTLNGFSTCGGVTDNFAWSQNLAPKQSSISATIDSQSSICVGSPSSAHKPKSGDDQARGATSGSSREQSDEDDLEAGSCEQSTGSVEEKDKRSKRKEQNKESARKSRKKKQEQLADMELQVDQLRGENASLYKQLTNANQQFNEAATDNRVFKSDVEALRVKVKLAEDMVSRGTLTYSLNNVLLNRSISPQPLNSNNLSCISETCQTSGIQSGNTSFIGMSVNGQIVALGLENGDNPCGIIKNKISCNPPPLQRIASLELPQNRIVSDAVSCISGIWPWDSQVAPMSKQS</sequence>
<gene>
    <name evidence="8" type="ORF">NE237_026751</name>
</gene>
<name>A0A9Q0GKK8_9MAGN</name>
<evidence type="ECO:0000313" key="8">
    <source>
        <dbReference type="EMBL" id="KAJ4940060.1"/>
    </source>
</evidence>
<evidence type="ECO:0000256" key="1">
    <source>
        <dbReference type="ARBA" id="ARBA00004123"/>
    </source>
</evidence>
<protein>
    <recommendedName>
        <fullName evidence="7">BZIP domain-containing protein</fullName>
    </recommendedName>
</protein>
<accession>A0A9Q0GKK8</accession>
<dbReference type="CDD" id="cd14702">
    <property type="entry name" value="bZIP_plant_GBF1"/>
    <property type="match status" value="1"/>
</dbReference>
<comment type="caution">
    <text evidence="8">The sequence shown here is derived from an EMBL/GenBank/DDBJ whole genome shotgun (WGS) entry which is preliminary data.</text>
</comment>
<dbReference type="GO" id="GO:0003700">
    <property type="term" value="F:DNA-binding transcription factor activity"/>
    <property type="evidence" value="ECO:0007669"/>
    <property type="project" value="InterPro"/>
</dbReference>
<evidence type="ECO:0000256" key="2">
    <source>
        <dbReference type="ARBA" id="ARBA00023015"/>
    </source>
</evidence>
<evidence type="ECO:0000256" key="4">
    <source>
        <dbReference type="ARBA" id="ARBA00023163"/>
    </source>
</evidence>
<dbReference type="InterPro" id="IPR044168">
    <property type="entry name" value="RISBZ3/4/5"/>
</dbReference>
<dbReference type="PANTHER" id="PTHR47693">
    <property type="entry name" value="BZIP TRANSCRIPTION FACTOR RISBZ3-RELATED"/>
    <property type="match status" value="1"/>
</dbReference>
<dbReference type="PROSITE" id="PS00036">
    <property type="entry name" value="BZIP_BASIC"/>
    <property type="match status" value="1"/>
</dbReference>
<keyword evidence="3" id="KW-0238">DNA-binding</keyword>
<evidence type="ECO:0000313" key="9">
    <source>
        <dbReference type="Proteomes" id="UP001141806"/>
    </source>
</evidence>
<keyword evidence="9" id="KW-1185">Reference proteome</keyword>
<dbReference type="InterPro" id="IPR004827">
    <property type="entry name" value="bZIP"/>
</dbReference>
<dbReference type="Pfam" id="PF00170">
    <property type="entry name" value="bZIP_1"/>
    <property type="match status" value="1"/>
</dbReference>
<dbReference type="SUPFAM" id="SSF57959">
    <property type="entry name" value="Leucine zipper domain"/>
    <property type="match status" value="1"/>
</dbReference>
<feature type="compositionally biased region" description="Basic and acidic residues" evidence="6">
    <location>
        <begin position="87"/>
        <end position="105"/>
    </location>
</feature>
<dbReference type="GO" id="GO:0005634">
    <property type="term" value="C:nucleus"/>
    <property type="evidence" value="ECO:0007669"/>
    <property type="project" value="UniProtKB-SubCell"/>
</dbReference>
<dbReference type="PROSITE" id="PS50217">
    <property type="entry name" value="BZIP"/>
    <property type="match status" value="1"/>
</dbReference>
<feature type="region of interest" description="Disordered" evidence="6">
    <location>
        <begin position="25"/>
        <end position="115"/>
    </location>
</feature>
<dbReference type="Gene3D" id="1.20.5.170">
    <property type="match status" value="1"/>
</dbReference>
<evidence type="ECO:0000256" key="6">
    <source>
        <dbReference type="SAM" id="MobiDB-lite"/>
    </source>
</evidence>